<proteinExistence type="predicted"/>
<name>A0A7Z8KNK3_9EURY</name>
<dbReference type="RefSeq" id="WP_154810502.1">
    <property type="nucleotide sequence ID" value="NZ_VIAQ01000019.1"/>
</dbReference>
<organism evidence="1 2">
    <name type="scientific">Methanolobus vulcani</name>
    <dbReference type="NCBI Taxonomy" id="38026"/>
    <lineage>
        <taxon>Archaea</taxon>
        <taxon>Methanobacteriati</taxon>
        <taxon>Methanobacteriota</taxon>
        <taxon>Stenosarchaea group</taxon>
        <taxon>Methanomicrobia</taxon>
        <taxon>Methanosarcinales</taxon>
        <taxon>Methanosarcinaceae</taxon>
        <taxon>Methanolobus</taxon>
    </lineage>
</organism>
<dbReference type="OrthoDB" id="125033at2157"/>
<comment type="caution">
    <text evidence="1">The sequence shown here is derived from an EMBL/GenBank/DDBJ whole genome shotgun (WGS) entry which is preliminary data.</text>
</comment>
<dbReference type="AlphaFoldDB" id="A0A7Z8KNK3"/>
<gene>
    <name evidence="1" type="ORF">FKV42_11745</name>
</gene>
<protein>
    <submittedName>
        <fullName evidence="1">Uncharacterized protein</fullName>
    </submittedName>
</protein>
<keyword evidence="2" id="KW-1185">Reference proteome</keyword>
<evidence type="ECO:0000313" key="2">
    <source>
        <dbReference type="Proteomes" id="UP000319335"/>
    </source>
</evidence>
<sequence>MDYKKLLKVLKNSKQVYREDYVKKIFRSAHYDVGLFEEQLNEFNSTLSGSDSEEAKSYMDRTILAQVIDDASILLEIVKDSPCLSTDENKAIEEMIFTLDEMSDKIEVLEEVKALADMSEQEGFPATSQRKDRIYANV</sequence>
<dbReference type="Proteomes" id="UP000319335">
    <property type="component" value="Unassembled WGS sequence"/>
</dbReference>
<evidence type="ECO:0000313" key="1">
    <source>
        <dbReference type="EMBL" id="TQD24058.1"/>
    </source>
</evidence>
<dbReference type="EMBL" id="VIAQ01000019">
    <property type="protein sequence ID" value="TQD24058.1"/>
    <property type="molecule type" value="Genomic_DNA"/>
</dbReference>
<reference evidence="1 2" key="1">
    <citation type="submission" date="2019-06" db="EMBL/GenBank/DDBJ databases">
        <title>Draft genome sequence of Methanolobus vulcani B1d.</title>
        <authorList>
            <person name="Creighbaum A.J."/>
            <person name="Ticak T."/>
            <person name="Hariraju D."/>
            <person name="Arivett B.A."/>
            <person name="Ferguson D.J.Jr."/>
        </authorList>
    </citation>
    <scope>NUCLEOTIDE SEQUENCE [LARGE SCALE GENOMIC DNA]</scope>
    <source>
        <strain evidence="1 2">B1d</strain>
    </source>
</reference>
<accession>A0A7Z8KNK3</accession>